<feature type="signal peptide" evidence="1">
    <location>
        <begin position="1"/>
        <end position="20"/>
    </location>
</feature>
<gene>
    <name evidence="2" type="ORF">PG986_014750</name>
</gene>
<dbReference type="Proteomes" id="UP001391051">
    <property type="component" value="Unassembled WGS sequence"/>
</dbReference>
<feature type="chain" id="PRO_5045082974" evidence="1">
    <location>
        <begin position="21"/>
        <end position="130"/>
    </location>
</feature>
<protein>
    <submittedName>
        <fullName evidence="2">Uncharacterized protein</fullName>
    </submittedName>
</protein>
<evidence type="ECO:0000313" key="3">
    <source>
        <dbReference type="Proteomes" id="UP001391051"/>
    </source>
</evidence>
<dbReference type="GeneID" id="92084034"/>
<keyword evidence="3" id="KW-1185">Reference proteome</keyword>
<dbReference type="RefSeq" id="XP_066693210.1">
    <property type="nucleotide sequence ID" value="XM_066850972.1"/>
</dbReference>
<sequence>MHATTIMNLITVSLAGLAAAAPAPAPAPITEAEVAAPLVARDSETQCMKRYGVFFDAFIVRGKRFHADVLGKDGISLRNQLKGCGAVTNWGFEYNKDGWDWKATFNQPLGQARCVGHAIQSVGGQNVQCQ</sequence>
<keyword evidence="1" id="KW-0732">Signal</keyword>
<reference evidence="2 3" key="1">
    <citation type="submission" date="2023-01" db="EMBL/GenBank/DDBJ databases">
        <title>Analysis of 21 Apiospora genomes using comparative genomics revels a genus with tremendous synthesis potential of carbohydrate active enzymes and secondary metabolites.</title>
        <authorList>
            <person name="Sorensen T."/>
        </authorList>
    </citation>
    <scope>NUCLEOTIDE SEQUENCE [LARGE SCALE GENOMIC DNA]</scope>
    <source>
        <strain evidence="2 3">CBS 24483</strain>
    </source>
</reference>
<proteinExistence type="predicted"/>
<organism evidence="2 3">
    <name type="scientific">Apiospora aurea</name>
    <dbReference type="NCBI Taxonomy" id="335848"/>
    <lineage>
        <taxon>Eukaryota</taxon>
        <taxon>Fungi</taxon>
        <taxon>Dikarya</taxon>
        <taxon>Ascomycota</taxon>
        <taxon>Pezizomycotina</taxon>
        <taxon>Sordariomycetes</taxon>
        <taxon>Xylariomycetidae</taxon>
        <taxon>Amphisphaeriales</taxon>
        <taxon>Apiosporaceae</taxon>
        <taxon>Apiospora</taxon>
    </lineage>
</organism>
<accession>A0ABR1PTW4</accession>
<name>A0ABR1PTW4_9PEZI</name>
<comment type="caution">
    <text evidence="2">The sequence shown here is derived from an EMBL/GenBank/DDBJ whole genome shotgun (WGS) entry which is preliminary data.</text>
</comment>
<evidence type="ECO:0000313" key="2">
    <source>
        <dbReference type="EMBL" id="KAK7937882.1"/>
    </source>
</evidence>
<evidence type="ECO:0000256" key="1">
    <source>
        <dbReference type="SAM" id="SignalP"/>
    </source>
</evidence>
<dbReference type="EMBL" id="JAQQWE010000010">
    <property type="protein sequence ID" value="KAK7937882.1"/>
    <property type="molecule type" value="Genomic_DNA"/>
</dbReference>